<dbReference type="InterPro" id="IPR036291">
    <property type="entry name" value="NAD(P)-bd_dom_sf"/>
</dbReference>
<evidence type="ECO:0000313" key="2">
    <source>
        <dbReference type="EMBL" id="QNJ92149.1"/>
    </source>
</evidence>
<organism evidence="2 3">
    <name type="scientific">Mycolicibacterium fluoranthenivorans</name>
    <dbReference type="NCBI Taxonomy" id="258505"/>
    <lineage>
        <taxon>Bacteria</taxon>
        <taxon>Bacillati</taxon>
        <taxon>Actinomycetota</taxon>
        <taxon>Actinomycetes</taxon>
        <taxon>Mycobacteriales</taxon>
        <taxon>Mycobacteriaceae</taxon>
        <taxon>Mycolicibacterium</taxon>
    </lineage>
</organism>
<evidence type="ECO:0000259" key="1">
    <source>
        <dbReference type="Pfam" id="PF13460"/>
    </source>
</evidence>
<dbReference type="Gene3D" id="3.40.50.720">
    <property type="entry name" value="NAD(P)-binding Rossmann-like Domain"/>
    <property type="match status" value="1"/>
</dbReference>
<dbReference type="InterPro" id="IPR051207">
    <property type="entry name" value="ComplexI_NDUFA9_subunit"/>
</dbReference>
<dbReference type="KEGG" id="mflu:HZU40_28940"/>
<dbReference type="GO" id="GO:0044877">
    <property type="term" value="F:protein-containing complex binding"/>
    <property type="evidence" value="ECO:0007669"/>
    <property type="project" value="TreeGrafter"/>
</dbReference>
<dbReference type="EMBL" id="CP059894">
    <property type="protein sequence ID" value="QNJ92149.1"/>
    <property type="molecule type" value="Genomic_DNA"/>
</dbReference>
<name>A0A7G8PCT3_9MYCO</name>
<dbReference type="InterPro" id="IPR016040">
    <property type="entry name" value="NAD(P)-bd_dom"/>
</dbReference>
<dbReference type="AlphaFoldDB" id="A0A7G8PCT3"/>
<dbReference type="Pfam" id="PF13460">
    <property type="entry name" value="NAD_binding_10"/>
    <property type="match status" value="1"/>
</dbReference>
<dbReference type="SUPFAM" id="SSF51735">
    <property type="entry name" value="NAD(P)-binding Rossmann-fold domains"/>
    <property type="match status" value="1"/>
</dbReference>
<gene>
    <name evidence="2" type="ORF">HZU40_28940</name>
</gene>
<proteinExistence type="predicted"/>
<reference evidence="2 3" key="1">
    <citation type="submission" date="2020-07" db="EMBL/GenBank/DDBJ databases">
        <title>Draft genome sequence of four isobutane-metabolizing strains capable of cometabolically degrading diverse ether contaminants.</title>
        <authorList>
            <person name="Chen W."/>
            <person name="Faulkner N."/>
            <person name="Smith C."/>
            <person name="Hyman M."/>
        </authorList>
    </citation>
    <scope>NUCLEOTIDE SEQUENCE [LARGE SCALE GENOMIC DNA]</scope>
    <source>
        <strain evidence="2 3">2A</strain>
    </source>
</reference>
<feature type="domain" description="NAD(P)-binding" evidence="1">
    <location>
        <begin position="14"/>
        <end position="125"/>
    </location>
</feature>
<protein>
    <submittedName>
        <fullName evidence="2">SDR family NAD(P)-dependent oxidoreductase</fullName>
    </submittedName>
</protein>
<dbReference type="Proteomes" id="UP000515498">
    <property type="component" value="Chromosome"/>
</dbReference>
<dbReference type="PANTHER" id="PTHR12126:SF11">
    <property type="entry name" value="NADH DEHYDROGENASE [UBIQUINONE] 1 ALPHA SUBCOMPLEX SUBUNIT 9, MITOCHONDRIAL"/>
    <property type="match status" value="1"/>
</dbReference>
<sequence>MRGMRMTARVLVTGATGYIGSRLVGELLSAGHHVVVTSRRPERLTAFGWYRDVTAVSLDANDPDSVATLFARCGHVDVVYYLVHGIGETDFRTADNEGARRCALAAAQAGVGRIIYLGGFVPADDVLSEHLAGRAEVAQALTVAGGAEVVWLGAALIIGAGSTSFEILRYVAERFPVLPQPSWLSNPIDPISIRDVLHYLMAAVDSELVPAGAYDISGPQTTSYRDLLAVYARLSGTRQWTVPAPGVPTVLASKVSAVALPVPGALTADLTASLDHPMTAAGEGLRNLVPDPAGGLLTVNKAITRSLHTPERVPVTDLADPHHLADTDPSWAGGDMSRIRQLTPTIARPGLALLSLLPGPATAALRTGIDILAGLILRGPRR</sequence>
<evidence type="ECO:0000313" key="3">
    <source>
        <dbReference type="Proteomes" id="UP000515498"/>
    </source>
</evidence>
<accession>A0A7G8PCT3</accession>
<dbReference type="PANTHER" id="PTHR12126">
    <property type="entry name" value="NADH-UBIQUINONE OXIDOREDUCTASE 39 KDA SUBUNIT-RELATED"/>
    <property type="match status" value="1"/>
</dbReference>